<organism evidence="2 3">
    <name type="scientific">Sulfitobacter dubius</name>
    <dbReference type="NCBI Taxonomy" id="218673"/>
    <lineage>
        <taxon>Bacteria</taxon>
        <taxon>Pseudomonadati</taxon>
        <taxon>Pseudomonadota</taxon>
        <taxon>Alphaproteobacteria</taxon>
        <taxon>Rhodobacterales</taxon>
        <taxon>Roseobacteraceae</taxon>
        <taxon>Sulfitobacter</taxon>
    </lineage>
</organism>
<reference evidence="3" key="1">
    <citation type="journal article" date="2022" name="Microorganisms">
        <title>Beyond the ABCs#Discovery of Three New Plasmid Types in Rhodobacterales (RepQ, RepY, RepW).</title>
        <authorList>
            <person name="Freese H.M."/>
            <person name="Ringel V."/>
            <person name="Overmann J."/>
            <person name="Petersen J."/>
        </authorList>
    </citation>
    <scope>NUCLEOTIDE SEQUENCE [LARGE SCALE GENOMIC DNA]</scope>
    <source>
        <strain evidence="3">DSM 109990</strain>
    </source>
</reference>
<gene>
    <name evidence="2" type="ORF">DSM109990_01290</name>
</gene>
<evidence type="ECO:0000313" key="3">
    <source>
        <dbReference type="Proteomes" id="UP000831019"/>
    </source>
</evidence>
<dbReference type="RefSeq" id="WP_243262838.1">
    <property type="nucleotide sequence ID" value="NZ_CP085144.1"/>
</dbReference>
<dbReference type="InterPro" id="IPR011604">
    <property type="entry name" value="PDDEXK-like_dom_sf"/>
</dbReference>
<dbReference type="Pfam" id="PF12684">
    <property type="entry name" value="DUF3799"/>
    <property type="match status" value="1"/>
</dbReference>
<proteinExistence type="predicted"/>
<accession>A0ABY3ZK08</accession>
<dbReference type="Proteomes" id="UP000831019">
    <property type="component" value="Chromosome"/>
</dbReference>
<dbReference type="InterPro" id="IPR024432">
    <property type="entry name" value="Put_RecE_PDDEXK-like_dom"/>
</dbReference>
<dbReference type="Gene3D" id="3.90.320.10">
    <property type="match status" value="1"/>
</dbReference>
<feature type="domain" description="Putative exodeoxyribonuclease 8 PDDEXK-like" evidence="1">
    <location>
        <begin position="51"/>
        <end position="267"/>
    </location>
</feature>
<evidence type="ECO:0000313" key="2">
    <source>
        <dbReference type="EMBL" id="UOA14484.1"/>
    </source>
</evidence>
<sequence length="318" mass="35296">MNQMNLTSGVYRDLSDDQYHADPSDRPSLSSTLARVLLNQSPLHAWVQHPKLNPNWEPIDKKTFDIGRAAHRAVLGRGGDYKAIPSDLLASNGASSTKAAKEWIAEARAAGITPLKAEEVDQIGEMSAIAAQRMADNGITLDPANSEAVVLAEIGDVPCRAMMDNAPTDPSQPLYDFKTCVDASPDACVRAVMNYGYDVQARHYLDCWKAATGEERLFRFIFQEKSAPYEVCVVQMGNESLMMASKKTARAREIWGHCTRTDHWPGYPDGVISIELPEFYHAKWLERESAEADHKRHYGRDVLDAAGRWQAPEGYAAE</sequence>
<keyword evidence="3" id="KW-1185">Reference proteome</keyword>
<dbReference type="EMBL" id="CP085144">
    <property type="protein sequence ID" value="UOA14484.1"/>
    <property type="molecule type" value="Genomic_DNA"/>
</dbReference>
<protein>
    <recommendedName>
        <fullName evidence="1">Putative exodeoxyribonuclease 8 PDDEXK-like domain-containing protein</fullName>
    </recommendedName>
</protein>
<name>A0ABY3ZK08_9RHOB</name>
<evidence type="ECO:0000259" key="1">
    <source>
        <dbReference type="Pfam" id="PF12684"/>
    </source>
</evidence>